<protein>
    <submittedName>
        <fullName evidence="1">Uncharacterized protein</fullName>
    </submittedName>
</protein>
<name>A0ACB9LPX9_BAUVA</name>
<comment type="caution">
    <text evidence="1">The sequence shown here is derived from an EMBL/GenBank/DDBJ whole genome shotgun (WGS) entry which is preliminary data.</text>
</comment>
<organism evidence="1 2">
    <name type="scientific">Bauhinia variegata</name>
    <name type="common">Purple orchid tree</name>
    <name type="synonym">Phanera variegata</name>
    <dbReference type="NCBI Taxonomy" id="167791"/>
    <lineage>
        <taxon>Eukaryota</taxon>
        <taxon>Viridiplantae</taxon>
        <taxon>Streptophyta</taxon>
        <taxon>Embryophyta</taxon>
        <taxon>Tracheophyta</taxon>
        <taxon>Spermatophyta</taxon>
        <taxon>Magnoliopsida</taxon>
        <taxon>eudicotyledons</taxon>
        <taxon>Gunneridae</taxon>
        <taxon>Pentapetalae</taxon>
        <taxon>rosids</taxon>
        <taxon>fabids</taxon>
        <taxon>Fabales</taxon>
        <taxon>Fabaceae</taxon>
        <taxon>Cercidoideae</taxon>
        <taxon>Cercideae</taxon>
        <taxon>Bauhiniinae</taxon>
        <taxon>Bauhinia</taxon>
    </lineage>
</organism>
<dbReference type="Proteomes" id="UP000828941">
    <property type="component" value="Chromosome 11"/>
</dbReference>
<reference evidence="1 2" key="1">
    <citation type="journal article" date="2022" name="DNA Res.">
        <title>Chromosomal-level genome assembly of the orchid tree Bauhinia variegata (Leguminosae; Cercidoideae) supports the allotetraploid origin hypothesis of Bauhinia.</title>
        <authorList>
            <person name="Zhong Y."/>
            <person name="Chen Y."/>
            <person name="Zheng D."/>
            <person name="Pang J."/>
            <person name="Liu Y."/>
            <person name="Luo S."/>
            <person name="Meng S."/>
            <person name="Qian L."/>
            <person name="Wei D."/>
            <person name="Dai S."/>
            <person name="Zhou R."/>
        </authorList>
    </citation>
    <scope>NUCLEOTIDE SEQUENCE [LARGE SCALE GENOMIC DNA]</scope>
    <source>
        <strain evidence="1">BV-YZ2020</strain>
    </source>
</reference>
<sequence>MDSSSGRHVFLNLSQTTRGIWLACPNMESKHLMLVMDTEGTDGSEREDDTTFEKQSALFALSVANVVIVNIWSHDIGREQGASKPLLAAVFQQEKIKFCDKQPKITLMLVIRDKGPIWDSIPTPKGKNISLDEVFEVKFVFLPHYEYQNEDFRKEVVIFKKRLDRYCTKAGNQKLPTSGFSTYAQKIWIDIKGNKNLNLPAHKVMVATIRCEEIKTEKYDAFEMNKDWLELRKATQLGNFGAIRRLWKTVNSVLNNCVSELVLLFYELPLALFV</sequence>
<dbReference type="EMBL" id="CM039436">
    <property type="protein sequence ID" value="KAI4313391.1"/>
    <property type="molecule type" value="Genomic_DNA"/>
</dbReference>
<keyword evidence="2" id="KW-1185">Reference proteome</keyword>
<gene>
    <name evidence="1" type="ORF">L6164_026378</name>
</gene>
<accession>A0ACB9LPX9</accession>
<proteinExistence type="predicted"/>
<evidence type="ECO:0000313" key="2">
    <source>
        <dbReference type="Proteomes" id="UP000828941"/>
    </source>
</evidence>
<evidence type="ECO:0000313" key="1">
    <source>
        <dbReference type="EMBL" id="KAI4313391.1"/>
    </source>
</evidence>